<dbReference type="OrthoDB" id="1430919at2"/>
<comment type="caution">
    <text evidence="2">The sequence shown here is derived from an EMBL/GenBank/DDBJ whole genome shotgun (WGS) entry which is preliminary data.</text>
</comment>
<feature type="chain" id="PRO_5008392107" evidence="1">
    <location>
        <begin position="26"/>
        <end position="278"/>
    </location>
</feature>
<dbReference type="RefSeq" id="WP_068762450.1">
    <property type="nucleotide sequence ID" value="NZ_LXIE01000031.1"/>
</dbReference>
<gene>
    <name evidence="2" type="ORF">A7A78_14010</name>
</gene>
<reference evidence="2 3" key="1">
    <citation type="submission" date="2016-05" db="EMBL/GenBank/DDBJ databases">
        <title>Genome sequencing of Vitellibacter soesokkakensis RSSK-12.</title>
        <authorList>
            <person name="Thevarajoo S."/>
            <person name="Selvaratnam C."/>
            <person name="Goh K.M."/>
            <person name="Chan K.-G."/>
            <person name="Chong C.S."/>
        </authorList>
    </citation>
    <scope>NUCLEOTIDE SEQUENCE [LARGE SCALE GENOMIC DNA]</scope>
    <source>
        <strain evidence="2 3">RSSK-12</strain>
    </source>
</reference>
<evidence type="ECO:0000313" key="3">
    <source>
        <dbReference type="Proteomes" id="UP000077552"/>
    </source>
</evidence>
<sequence length="278" mass="30104">MKIKLPTLWLAFAATLFLAKNVSYSQVGINTINPNGILEINSSTNGVVLPRLALTKTNIMAPATNPQTGNIPVGTTVYNTNTTTSGTNDVSPGMYSWDGAKWVPQFNRKQSVLYEQTGGDLRTLSNEGQRNIPGLVSKNFTPKYTGKYRVSLSVNYGGGNAKVPDQGGGGSQSDGNLNIALESGIFYFTFNGTTYQIPAHSYSTAYDSSVGATNYFAIWRQYTFETFISLTANQTASFDLKFDQDAAFEFEGSGNSGNGRGHIFYDIPCTVEVTYIGD</sequence>
<accession>A0A1A9LDJ2</accession>
<proteinExistence type="predicted"/>
<keyword evidence="3" id="KW-1185">Reference proteome</keyword>
<evidence type="ECO:0000256" key="1">
    <source>
        <dbReference type="SAM" id="SignalP"/>
    </source>
</evidence>
<dbReference type="Proteomes" id="UP000077552">
    <property type="component" value="Unassembled WGS sequence"/>
</dbReference>
<protein>
    <submittedName>
        <fullName evidence="2">Uncharacterized protein</fullName>
    </submittedName>
</protein>
<dbReference type="EMBL" id="LXIE01000031">
    <property type="protein sequence ID" value="OAD90821.1"/>
    <property type="molecule type" value="Genomic_DNA"/>
</dbReference>
<keyword evidence="1" id="KW-0732">Signal</keyword>
<name>A0A1A9LDJ2_9FLAO</name>
<evidence type="ECO:0000313" key="2">
    <source>
        <dbReference type="EMBL" id="OAD90821.1"/>
    </source>
</evidence>
<organism evidence="2 3">
    <name type="scientific">Aequorivita soesokkakensis</name>
    <dbReference type="NCBI Taxonomy" id="1385699"/>
    <lineage>
        <taxon>Bacteria</taxon>
        <taxon>Pseudomonadati</taxon>
        <taxon>Bacteroidota</taxon>
        <taxon>Flavobacteriia</taxon>
        <taxon>Flavobacteriales</taxon>
        <taxon>Flavobacteriaceae</taxon>
        <taxon>Aequorivita</taxon>
    </lineage>
</organism>
<dbReference type="AlphaFoldDB" id="A0A1A9LDJ2"/>
<feature type="signal peptide" evidence="1">
    <location>
        <begin position="1"/>
        <end position="25"/>
    </location>
</feature>
<dbReference type="STRING" id="1385699.A7A78_14010"/>